<sequence>MLTTSYVAGAPNWIDLGTPDVEAAAGFYEALFGWELESAGPEAGGYGFFKLDGKTVAAVGPLTEEGAGSAWTPYFQTADADATTKAVEQAGGRVRVQPDDVFTAGRMAAYTDPAGADFAVWQPRDTAGLEAVTDVNTLCWLELYTTNAPAAKDFYRSVFSWDLQDMDFGPTGYTIASSPGGGQDASHSGIMQLGQENLDAGSRPEWHPYFEVADCDVVYARAIERGATTLFPPMDAPGVGRMAMFLDPYGAVVGIIKSDSGA</sequence>
<gene>
    <name evidence="2" type="ORF">QCN29_04420</name>
</gene>
<dbReference type="Proteomes" id="UP001223144">
    <property type="component" value="Unassembled WGS sequence"/>
</dbReference>
<dbReference type="SUPFAM" id="SSF54593">
    <property type="entry name" value="Glyoxalase/Bleomycin resistance protein/Dihydroxybiphenyl dioxygenase"/>
    <property type="match status" value="2"/>
</dbReference>
<dbReference type="PANTHER" id="PTHR33993:SF10">
    <property type="entry name" value="CONSERVED PROTEIN"/>
    <property type="match status" value="1"/>
</dbReference>
<evidence type="ECO:0000259" key="1">
    <source>
        <dbReference type="PROSITE" id="PS51819"/>
    </source>
</evidence>
<protein>
    <submittedName>
        <fullName evidence="2">VOC family protein</fullName>
    </submittedName>
</protein>
<keyword evidence="3" id="KW-1185">Reference proteome</keyword>
<accession>A0ABT6HH88</accession>
<dbReference type="InterPro" id="IPR029068">
    <property type="entry name" value="Glyas_Bleomycin-R_OHBP_Dase"/>
</dbReference>
<feature type="domain" description="VOC" evidence="1">
    <location>
        <begin position="10"/>
        <end position="123"/>
    </location>
</feature>
<feature type="domain" description="VOC" evidence="1">
    <location>
        <begin position="137"/>
        <end position="258"/>
    </location>
</feature>
<name>A0ABT6HH88_9ACTN</name>
<evidence type="ECO:0000313" key="2">
    <source>
        <dbReference type="EMBL" id="MDH2388043.1"/>
    </source>
</evidence>
<dbReference type="InterPro" id="IPR037523">
    <property type="entry name" value="VOC_core"/>
</dbReference>
<reference evidence="2 3" key="1">
    <citation type="submission" date="2023-04" db="EMBL/GenBank/DDBJ databases">
        <title>Streptomyces chengmaiensis sp. nov. isolated from the stem of mangrove plant in Hainan.</title>
        <authorList>
            <person name="Huang X."/>
            <person name="Zhou S."/>
            <person name="Chu X."/>
            <person name="Xie Y."/>
            <person name="Lin Y."/>
        </authorList>
    </citation>
    <scope>NUCLEOTIDE SEQUENCE [LARGE SCALE GENOMIC DNA]</scope>
    <source>
        <strain evidence="2 3">HNM0663</strain>
    </source>
</reference>
<organism evidence="2 3">
    <name type="scientific">Streptomyces chengmaiensis</name>
    <dbReference type="NCBI Taxonomy" id="3040919"/>
    <lineage>
        <taxon>Bacteria</taxon>
        <taxon>Bacillati</taxon>
        <taxon>Actinomycetota</taxon>
        <taxon>Actinomycetes</taxon>
        <taxon>Kitasatosporales</taxon>
        <taxon>Streptomycetaceae</taxon>
        <taxon>Streptomyces</taxon>
    </lineage>
</organism>
<dbReference type="PROSITE" id="PS51819">
    <property type="entry name" value="VOC"/>
    <property type="match status" value="2"/>
</dbReference>
<dbReference type="InterPro" id="IPR004360">
    <property type="entry name" value="Glyas_Fos-R_dOase_dom"/>
</dbReference>
<dbReference type="RefSeq" id="WP_279926341.1">
    <property type="nucleotide sequence ID" value="NZ_JARWBG010000003.1"/>
</dbReference>
<evidence type="ECO:0000313" key="3">
    <source>
        <dbReference type="Proteomes" id="UP001223144"/>
    </source>
</evidence>
<proteinExistence type="predicted"/>
<dbReference type="InterPro" id="IPR052164">
    <property type="entry name" value="Anthracycline_SecMetBiosynth"/>
</dbReference>
<dbReference type="PANTHER" id="PTHR33993">
    <property type="entry name" value="GLYOXALASE-RELATED"/>
    <property type="match status" value="1"/>
</dbReference>
<comment type="caution">
    <text evidence="2">The sequence shown here is derived from an EMBL/GenBank/DDBJ whole genome shotgun (WGS) entry which is preliminary data.</text>
</comment>
<dbReference type="CDD" id="cd07247">
    <property type="entry name" value="SgaA_N_like"/>
    <property type="match status" value="2"/>
</dbReference>
<dbReference type="Gene3D" id="3.10.180.10">
    <property type="entry name" value="2,3-Dihydroxybiphenyl 1,2-Dioxygenase, domain 1"/>
    <property type="match status" value="2"/>
</dbReference>
<dbReference type="Pfam" id="PF00903">
    <property type="entry name" value="Glyoxalase"/>
    <property type="match status" value="2"/>
</dbReference>
<dbReference type="EMBL" id="JARWBG010000003">
    <property type="protein sequence ID" value="MDH2388043.1"/>
    <property type="molecule type" value="Genomic_DNA"/>
</dbReference>